<dbReference type="EMBL" id="VEVQ02000001">
    <property type="protein sequence ID" value="NHN24168.1"/>
    <property type="molecule type" value="Genomic_DNA"/>
</dbReference>
<evidence type="ECO:0000313" key="3">
    <source>
        <dbReference type="Proteomes" id="UP000817854"/>
    </source>
</evidence>
<dbReference type="RefSeq" id="WP_140958962.1">
    <property type="nucleotide sequence ID" value="NZ_VEVQ02000001.1"/>
</dbReference>
<feature type="transmembrane region" description="Helical" evidence="1">
    <location>
        <begin position="95"/>
        <end position="112"/>
    </location>
</feature>
<keyword evidence="1" id="KW-0812">Transmembrane</keyword>
<evidence type="ECO:0000256" key="1">
    <source>
        <dbReference type="SAM" id="Phobius"/>
    </source>
</evidence>
<protein>
    <recommendedName>
        <fullName evidence="4">Coenzyme Q (Ubiquinone) biosynthesis protein Coq4</fullName>
    </recommendedName>
</protein>
<comment type="caution">
    <text evidence="2">The sequence shown here is derived from an EMBL/GenBank/DDBJ whole genome shotgun (WGS) entry which is preliminary data.</text>
</comment>
<organism evidence="2 3">
    <name type="scientific">Flavobacterium jejuense</name>
    <dbReference type="NCBI Taxonomy" id="1544455"/>
    <lineage>
        <taxon>Bacteria</taxon>
        <taxon>Pseudomonadati</taxon>
        <taxon>Bacteroidota</taxon>
        <taxon>Flavobacteriia</taxon>
        <taxon>Flavobacteriales</taxon>
        <taxon>Flavobacteriaceae</taxon>
        <taxon>Flavobacterium</taxon>
    </lineage>
</organism>
<reference evidence="2" key="1">
    <citation type="submission" date="2019-05" db="EMBL/GenBank/DDBJ databases">
        <authorList>
            <person name="Lianzixin W."/>
        </authorList>
    </citation>
    <scope>NUCLEOTIDE SEQUENCE</scope>
    <source>
        <strain evidence="2">EC11</strain>
    </source>
</reference>
<accession>A0ABX0IKQ4</accession>
<proteinExistence type="predicted"/>
<keyword evidence="1" id="KW-0472">Membrane</keyword>
<sequence>MKDKIIEFLYKTIKVPYEYFFKNSKPWGTNVEELLQYEANSLGHELGTFLKVNNYEVQDSLEEHDVFHVLTKIGTNVKQEVDLQFFLLGNGKRSPFVFIVILTGIVFYPNAYKSFYSCYKKGKKAYQFYHLDFQKMLTISVKNIQETFNIQEYAIHN</sequence>
<keyword evidence="3" id="KW-1185">Reference proteome</keyword>
<dbReference type="InterPro" id="IPR007715">
    <property type="entry name" value="Coq4"/>
</dbReference>
<dbReference type="Pfam" id="PF05019">
    <property type="entry name" value="Coq4"/>
    <property type="match status" value="1"/>
</dbReference>
<keyword evidence="1" id="KW-1133">Transmembrane helix</keyword>
<gene>
    <name evidence="2" type="ORF">FIA58_000635</name>
</gene>
<dbReference type="Proteomes" id="UP000817854">
    <property type="component" value="Unassembled WGS sequence"/>
</dbReference>
<name>A0ABX0IKQ4_9FLAO</name>
<evidence type="ECO:0008006" key="4">
    <source>
        <dbReference type="Google" id="ProtNLM"/>
    </source>
</evidence>
<evidence type="ECO:0000313" key="2">
    <source>
        <dbReference type="EMBL" id="NHN24168.1"/>
    </source>
</evidence>
<reference evidence="2" key="2">
    <citation type="submission" date="2020-02" db="EMBL/GenBank/DDBJ databases">
        <title>Flavobacterium profundi sp. nov., isolated from a deep-sea seamount.</title>
        <authorList>
            <person name="Zhang D.-C."/>
        </authorList>
    </citation>
    <scope>NUCLEOTIDE SEQUENCE</scope>
    <source>
        <strain evidence="2">EC11</strain>
    </source>
</reference>